<accession>A0A8X8X347</accession>
<gene>
    <name evidence="3" type="ORF">SASPL_133519</name>
</gene>
<reference evidence="3" key="1">
    <citation type="submission" date="2018-01" db="EMBL/GenBank/DDBJ databases">
        <authorList>
            <person name="Mao J.F."/>
        </authorList>
    </citation>
    <scope>NUCLEOTIDE SEQUENCE</scope>
    <source>
        <strain evidence="3">Huo1</strain>
        <tissue evidence="3">Leaf</tissue>
    </source>
</reference>
<protein>
    <recommendedName>
        <fullName evidence="2">Myb/SANT-like domain-containing protein</fullName>
    </recommendedName>
</protein>
<sequence length="251" mass="28052">MNSRIPTQASFFYSGNWIKEMDYVLLTTLIEMRNGLGRDDGAFPNFMIRLCVKLLNRRFGCELTCSDVNTRLMVLKQRYETFKKLVATHGVRWEHADNIVVAPEGVWRGVLMLNPFAGAYYHRDEPHFNELATIYGYYDVKVEAATEVITISDNTELIVITDTVEPNAPVRGRVKQLDVDLDEVNSPSPGAACRVRRKLFQVEPVNLDMDHLSSSKSPSRVIPAKKLTGSSPKGSSGASCSPLPTSRKTAP</sequence>
<dbReference type="EMBL" id="PNBA02000012">
    <property type="protein sequence ID" value="KAG6405925.1"/>
    <property type="molecule type" value="Genomic_DNA"/>
</dbReference>
<feature type="compositionally biased region" description="Low complexity" evidence="1">
    <location>
        <begin position="229"/>
        <end position="241"/>
    </location>
</feature>
<dbReference type="InterPro" id="IPR024752">
    <property type="entry name" value="Myb/SANT-like_dom"/>
</dbReference>
<comment type="caution">
    <text evidence="3">The sequence shown here is derived from an EMBL/GenBank/DDBJ whole genome shotgun (WGS) entry which is preliminary data.</text>
</comment>
<organism evidence="3">
    <name type="scientific">Salvia splendens</name>
    <name type="common">Scarlet sage</name>
    <dbReference type="NCBI Taxonomy" id="180675"/>
    <lineage>
        <taxon>Eukaryota</taxon>
        <taxon>Viridiplantae</taxon>
        <taxon>Streptophyta</taxon>
        <taxon>Embryophyta</taxon>
        <taxon>Tracheophyta</taxon>
        <taxon>Spermatophyta</taxon>
        <taxon>Magnoliopsida</taxon>
        <taxon>eudicotyledons</taxon>
        <taxon>Gunneridae</taxon>
        <taxon>Pentapetalae</taxon>
        <taxon>asterids</taxon>
        <taxon>lamiids</taxon>
        <taxon>Lamiales</taxon>
        <taxon>Lamiaceae</taxon>
        <taxon>Nepetoideae</taxon>
        <taxon>Mentheae</taxon>
        <taxon>Salviinae</taxon>
        <taxon>Salvia</taxon>
        <taxon>Salvia subgen. Calosphace</taxon>
        <taxon>core Calosphace</taxon>
    </lineage>
</organism>
<feature type="region of interest" description="Disordered" evidence="1">
    <location>
        <begin position="210"/>
        <end position="251"/>
    </location>
</feature>
<evidence type="ECO:0000259" key="2">
    <source>
        <dbReference type="Pfam" id="PF12776"/>
    </source>
</evidence>
<evidence type="ECO:0000256" key="1">
    <source>
        <dbReference type="SAM" id="MobiDB-lite"/>
    </source>
</evidence>
<reference evidence="3" key="2">
    <citation type="submission" date="2020-08" db="EMBL/GenBank/DDBJ databases">
        <title>Plant Genome Project.</title>
        <authorList>
            <person name="Zhang R.-G."/>
        </authorList>
    </citation>
    <scope>NUCLEOTIDE SEQUENCE</scope>
    <source>
        <strain evidence="3">Huo1</strain>
        <tissue evidence="3">Leaf</tissue>
    </source>
</reference>
<feature type="domain" description="Myb/SANT-like" evidence="2">
    <location>
        <begin position="16"/>
        <end position="108"/>
    </location>
</feature>
<dbReference type="PANTHER" id="PTHR46929">
    <property type="entry name" value="EXPRESSED PROTEIN"/>
    <property type="match status" value="1"/>
</dbReference>
<dbReference type="Pfam" id="PF12776">
    <property type="entry name" value="Myb_DNA-bind_3"/>
    <property type="match status" value="1"/>
</dbReference>
<name>A0A8X8X347_SALSN</name>
<keyword evidence="4" id="KW-1185">Reference proteome</keyword>
<dbReference type="AlphaFoldDB" id="A0A8X8X347"/>
<evidence type="ECO:0000313" key="4">
    <source>
        <dbReference type="Proteomes" id="UP000298416"/>
    </source>
</evidence>
<evidence type="ECO:0000313" key="3">
    <source>
        <dbReference type="EMBL" id="KAG6405925.1"/>
    </source>
</evidence>
<dbReference type="Proteomes" id="UP000298416">
    <property type="component" value="Unassembled WGS sequence"/>
</dbReference>
<dbReference type="PANTHER" id="PTHR46929:SF3">
    <property type="entry name" value="MYB_SANT-LIKE DOMAIN-CONTAINING PROTEIN"/>
    <property type="match status" value="1"/>
</dbReference>
<feature type="compositionally biased region" description="Polar residues" evidence="1">
    <location>
        <begin position="242"/>
        <end position="251"/>
    </location>
</feature>
<proteinExistence type="predicted"/>